<dbReference type="AlphaFoldDB" id="A0A6G0R5J2"/>
<dbReference type="EMBL" id="QXFY01001434">
    <property type="protein sequence ID" value="KAE9317872.1"/>
    <property type="molecule type" value="Genomic_DNA"/>
</dbReference>
<gene>
    <name evidence="2" type="ORF">PF008_g18635</name>
</gene>
<protein>
    <submittedName>
        <fullName evidence="2">Uncharacterized protein</fullName>
    </submittedName>
</protein>
<accession>A0A6G0R5J2</accession>
<keyword evidence="1" id="KW-0175">Coiled coil</keyword>
<evidence type="ECO:0000256" key="1">
    <source>
        <dbReference type="SAM" id="Coils"/>
    </source>
</evidence>
<comment type="caution">
    <text evidence="2">The sequence shown here is derived from an EMBL/GenBank/DDBJ whole genome shotgun (WGS) entry which is preliminary data.</text>
</comment>
<proteinExistence type="predicted"/>
<reference evidence="2 3" key="1">
    <citation type="submission" date="2018-09" db="EMBL/GenBank/DDBJ databases">
        <title>Genomic investigation of the strawberry pathogen Phytophthora fragariae indicates pathogenicity is determined by transcriptional variation in three key races.</title>
        <authorList>
            <person name="Adams T.M."/>
            <person name="Armitage A.D."/>
            <person name="Sobczyk M.K."/>
            <person name="Bates H.J."/>
            <person name="Dunwell J.M."/>
            <person name="Nellist C.F."/>
            <person name="Harrison R.J."/>
        </authorList>
    </citation>
    <scope>NUCLEOTIDE SEQUENCE [LARGE SCALE GENOMIC DNA]</scope>
    <source>
        <strain evidence="2 3">NOV-77</strain>
    </source>
</reference>
<dbReference type="Proteomes" id="UP000486351">
    <property type="component" value="Unassembled WGS sequence"/>
</dbReference>
<feature type="coiled-coil region" evidence="1">
    <location>
        <begin position="136"/>
        <end position="163"/>
    </location>
</feature>
<name>A0A6G0R5J2_9STRA</name>
<sequence>MVKSTLSSPAKFEGTTTFSLPATHTYRYVISLDNGKLRIALEDSDSKKQWCTKELELDNYVDASNAIPDARAADYAECFHELLSTSLKGAKTPPRALRKAKDDRLQLEFYVKVQVLMKSKVVTYTFNLEPISVERIDVLEAKLRDLQQEVKSLQAEAAGRNSMQQEMQASISELRAEMKSQCATANAPGVFLARATSQLGAEGLLLWRCEGLKVVDGVLHDLNPGIYQVNITVDFENETTGTAHMQMNKGTQLVCYTCGFRQLSLASIIHVQKCDQLSVQVNGNVLTGYMTLALLAKLTV</sequence>
<organism evidence="2 3">
    <name type="scientific">Phytophthora fragariae</name>
    <dbReference type="NCBI Taxonomy" id="53985"/>
    <lineage>
        <taxon>Eukaryota</taxon>
        <taxon>Sar</taxon>
        <taxon>Stramenopiles</taxon>
        <taxon>Oomycota</taxon>
        <taxon>Peronosporomycetes</taxon>
        <taxon>Peronosporales</taxon>
        <taxon>Peronosporaceae</taxon>
        <taxon>Phytophthora</taxon>
    </lineage>
</organism>
<evidence type="ECO:0000313" key="3">
    <source>
        <dbReference type="Proteomes" id="UP000486351"/>
    </source>
</evidence>
<evidence type="ECO:0000313" key="2">
    <source>
        <dbReference type="EMBL" id="KAE9317872.1"/>
    </source>
</evidence>